<proteinExistence type="inferred from homology"/>
<organism evidence="9 10">
    <name type="scientific">Persicirhabdus sediminis</name>
    <dbReference type="NCBI Taxonomy" id="454144"/>
    <lineage>
        <taxon>Bacteria</taxon>
        <taxon>Pseudomonadati</taxon>
        <taxon>Verrucomicrobiota</taxon>
        <taxon>Verrucomicrobiia</taxon>
        <taxon>Verrucomicrobiales</taxon>
        <taxon>Verrucomicrobiaceae</taxon>
        <taxon>Persicirhabdus</taxon>
    </lineage>
</organism>
<comment type="similarity">
    <text evidence="1 7 8">Belongs to the ferrochelatase family.</text>
</comment>
<dbReference type="InterPro" id="IPR033644">
    <property type="entry name" value="Ferrochelatase_C"/>
</dbReference>
<sequence length="336" mass="37855">MKAALLLNLGSPDSTEVADVRAYLDEFLSDERVLDMPAWKRTLLLKLIILPKRSPESAEAYSEVWTDEGSPLVVTSEHQQEKVANELDIPVYLAMRYGNPSIRDIISQIKKDGVTELFIMPLYPQYAMSSYETVVVKVMEELAEQAPSIKTGLLQPFYKDPQYISALADSVKDELKEDTDLLLMSFHGIPERHVRISDPSHSHCLAKPDCCVNPHPCHATCYKHQCLTTADLLTKELGLADNKVAVSFQSRLLKDPWLGPYTDFELERFAKEGVKKIQVICPAFVADCLETLEEIGMRGKEDFIAAGGDSLELIPCVNEHPSWIKYLVDQIEDWAK</sequence>
<evidence type="ECO:0000313" key="9">
    <source>
        <dbReference type="EMBL" id="MBK1791390.1"/>
    </source>
</evidence>
<name>A0A8J7MEU9_9BACT</name>
<dbReference type="Pfam" id="PF00762">
    <property type="entry name" value="Ferrochelatase"/>
    <property type="match status" value="1"/>
</dbReference>
<keyword evidence="2 7" id="KW-0408">Iron</keyword>
<keyword evidence="10" id="KW-1185">Reference proteome</keyword>
<comment type="subcellular location">
    <subcellularLocation>
        <location evidence="7">Cytoplasm</location>
    </subcellularLocation>
</comment>
<evidence type="ECO:0000256" key="5">
    <source>
        <dbReference type="ARBA" id="ARBA00023244"/>
    </source>
</evidence>
<dbReference type="HAMAP" id="MF_00323">
    <property type="entry name" value="Ferrochelatase"/>
    <property type="match status" value="1"/>
</dbReference>
<dbReference type="Gene3D" id="3.40.50.1400">
    <property type="match status" value="2"/>
</dbReference>
<dbReference type="GO" id="GO:0006783">
    <property type="term" value="P:heme biosynthetic process"/>
    <property type="evidence" value="ECO:0007669"/>
    <property type="project" value="UniProtKB-UniRule"/>
</dbReference>
<feature type="binding site" evidence="7">
    <location>
        <position position="187"/>
    </location>
    <ligand>
        <name>Fe(2+)</name>
        <dbReference type="ChEBI" id="CHEBI:29033"/>
    </ligand>
</feature>
<accession>A0A8J7MEU9</accession>
<dbReference type="CDD" id="cd00419">
    <property type="entry name" value="Ferrochelatase_C"/>
    <property type="match status" value="1"/>
</dbReference>
<dbReference type="RefSeq" id="WP_200311397.1">
    <property type="nucleotide sequence ID" value="NZ_JAENIM010000039.1"/>
</dbReference>
<evidence type="ECO:0000256" key="1">
    <source>
        <dbReference type="ARBA" id="ARBA00007718"/>
    </source>
</evidence>
<reference evidence="9" key="1">
    <citation type="submission" date="2021-01" db="EMBL/GenBank/DDBJ databases">
        <title>Modified the classification status of verrucomicrobia.</title>
        <authorList>
            <person name="Feng X."/>
        </authorList>
    </citation>
    <scope>NUCLEOTIDE SEQUENCE</scope>
    <source>
        <strain evidence="9">_KCTC 22039</strain>
    </source>
</reference>
<evidence type="ECO:0000256" key="7">
    <source>
        <dbReference type="HAMAP-Rule" id="MF_00323"/>
    </source>
</evidence>
<dbReference type="GO" id="GO:0004325">
    <property type="term" value="F:ferrochelatase activity"/>
    <property type="evidence" value="ECO:0007669"/>
    <property type="project" value="UniProtKB-UniRule"/>
</dbReference>
<comment type="caution">
    <text evidence="9">The sequence shown here is derived from an EMBL/GenBank/DDBJ whole genome shotgun (WGS) entry which is preliminary data.</text>
</comment>
<dbReference type="CDD" id="cd03411">
    <property type="entry name" value="Ferrochelatase_N"/>
    <property type="match status" value="1"/>
</dbReference>
<evidence type="ECO:0000256" key="6">
    <source>
        <dbReference type="ARBA" id="ARBA00024536"/>
    </source>
</evidence>
<dbReference type="PANTHER" id="PTHR11108:SF1">
    <property type="entry name" value="FERROCHELATASE, MITOCHONDRIAL"/>
    <property type="match status" value="1"/>
</dbReference>
<evidence type="ECO:0000256" key="4">
    <source>
        <dbReference type="ARBA" id="ARBA00023239"/>
    </source>
</evidence>
<keyword evidence="7" id="KW-0963">Cytoplasm</keyword>
<comment type="pathway">
    <text evidence="7">Porphyrin-containing compound metabolism; protoheme biosynthesis; protoheme from protoporphyrin-IX: step 1/1.</text>
</comment>
<dbReference type="EMBL" id="JAENIM010000039">
    <property type="protein sequence ID" value="MBK1791390.1"/>
    <property type="molecule type" value="Genomic_DNA"/>
</dbReference>
<comment type="function">
    <text evidence="7">Catalyzes the ferrous insertion into protoporphyrin IX.</text>
</comment>
<keyword evidence="7" id="KW-0479">Metal-binding</keyword>
<comment type="catalytic activity">
    <reaction evidence="6">
        <text>Fe-coproporphyrin III + 2 H(+) = coproporphyrin III + Fe(2+)</text>
        <dbReference type="Rhea" id="RHEA:49572"/>
        <dbReference type="ChEBI" id="CHEBI:15378"/>
        <dbReference type="ChEBI" id="CHEBI:29033"/>
        <dbReference type="ChEBI" id="CHEBI:68438"/>
        <dbReference type="ChEBI" id="CHEBI:131725"/>
        <dbReference type="EC" id="4.99.1.9"/>
    </reaction>
    <physiologicalReaction direction="right-to-left" evidence="6">
        <dbReference type="Rhea" id="RHEA:49574"/>
    </physiologicalReaction>
</comment>
<dbReference type="PANTHER" id="PTHR11108">
    <property type="entry name" value="FERROCHELATASE"/>
    <property type="match status" value="1"/>
</dbReference>
<dbReference type="EC" id="4.98.1.1" evidence="7"/>
<feature type="binding site" evidence="7">
    <location>
        <position position="290"/>
    </location>
    <ligand>
        <name>Fe(2+)</name>
        <dbReference type="ChEBI" id="CHEBI:29033"/>
    </ligand>
</feature>
<evidence type="ECO:0000313" key="10">
    <source>
        <dbReference type="Proteomes" id="UP000624703"/>
    </source>
</evidence>
<dbReference type="GO" id="GO:0046872">
    <property type="term" value="F:metal ion binding"/>
    <property type="evidence" value="ECO:0007669"/>
    <property type="project" value="UniProtKB-KW"/>
</dbReference>
<dbReference type="Proteomes" id="UP000624703">
    <property type="component" value="Unassembled WGS sequence"/>
</dbReference>
<keyword evidence="5 7" id="KW-0627">Porphyrin biosynthesis</keyword>
<keyword evidence="3 7" id="KW-0350">Heme biosynthesis</keyword>
<dbReference type="InterPro" id="IPR033659">
    <property type="entry name" value="Ferrochelatase_N"/>
</dbReference>
<dbReference type="GO" id="GO:0005737">
    <property type="term" value="C:cytoplasm"/>
    <property type="evidence" value="ECO:0007669"/>
    <property type="project" value="UniProtKB-SubCell"/>
</dbReference>
<comment type="catalytic activity">
    <reaction evidence="7">
        <text>heme b + 2 H(+) = protoporphyrin IX + Fe(2+)</text>
        <dbReference type="Rhea" id="RHEA:22584"/>
        <dbReference type="ChEBI" id="CHEBI:15378"/>
        <dbReference type="ChEBI" id="CHEBI:29033"/>
        <dbReference type="ChEBI" id="CHEBI:57306"/>
        <dbReference type="ChEBI" id="CHEBI:60344"/>
        <dbReference type="EC" id="4.98.1.1"/>
    </reaction>
</comment>
<protein>
    <recommendedName>
        <fullName evidence="7">Ferrochelatase</fullName>
        <ecNumber evidence="7">4.98.1.1</ecNumber>
    </recommendedName>
    <alternativeName>
        <fullName evidence="7">Heme synthase</fullName>
    </alternativeName>
    <alternativeName>
        <fullName evidence="7">Protoheme ferro-lyase</fullName>
    </alternativeName>
</protein>
<gene>
    <name evidence="7 9" type="primary">hemH</name>
    <name evidence="9" type="ORF">JIN82_09530</name>
</gene>
<dbReference type="InterPro" id="IPR001015">
    <property type="entry name" value="Ferrochelatase"/>
</dbReference>
<dbReference type="SUPFAM" id="SSF53800">
    <property type="entry name" value="Chelatase"/>
    <property type="match status" value="1"/>
</dbReference>
<dbReference type="NCBIfam" id="TIGR00109">
    <property type="entry name" value="hemH"/>
    <property type="match status" value="1"/>
</dbReference>
<keyword evidence="4 7" id="KW-0456">Lyase</keyword>
<dbReference type="AlphaFoldDB" id="A0A8J7MEU9"/>
<dbReference type="UniPathway" id="UPA00252">
    <property type="reaction ID" value="UER00325"/>
</dbReference>
<evidence type="ECO:0000256" key="3">
    <source>
        <dbReference type="ARBA" id="ARBA00023133"/>
    </source>
</evidence>
<evidence type="ECO:0000256" key="2">
    <source>
        <dbReference type="ARBA" id="ARBA00023004"/>
    </source>
</evidence>
<evidence type="ECO:0000256" key="8">
    <source>
        <dbReference type="RuleBase" id="RU004185"/>
    </source>
</evidence>